<evidence type="ECO:0000313" key="2">
    <source>
        <dbReference type="EMBL" id="MBA4627700.1"/>
    </source>
</evidence>
<dbReference type="EMBL" id="GISG01063186">
    <property type="protein sequence ID" value="MBA4627700.1"/>
    <property type="molecule type" value="Transcribed_RNA"/>
</dbReference>
<feature type="region of interest" description="Disordered" evidence="1">
    <location>
        <begin position="1"/>
        <end position="32"/>
    </location>
</feature>
<protein>
    <submittedName>
        <fullName evidence="2">Uncharacterized protein</fullName>
    </submittedName>
</protein>
<accession>A0A7C9CVU8</accession>
<dbReference type="AlphaFoldDB" id="A0A7C9CVU8"/>
<proteinExistence type="predicted"/>
<sequence length="125" mass="13964">MSEQRSSSGAGLGKLPPRPQVNGKVNIHQHHNPNLTIVLPTHNSNHSRNNLQALTVHQSLHLMNHAHNSIPMNTNLLCQLLLRWRLLRGRMFFVGIQNGNENNTTIGFKPHVGAIGEDVEKSTDF</sequence>
<name>A0A7C9CVU8_OPUST</name>
<evidence type="ECO:0000256" key="1">
    <source>
        <dbReference type="SAM" id="MobiDB-lite"/>
    </source>
</evidence>
<reference evidence="2" key="1">
    <citation type="journal article" date="2013" name="J. Plant Res.">
        <title>Effect of fungi and light on seed germination of three Opuntia species from semiarid lands of central Mexico.</title>
        <authorList>
            <person name="Delgado-Sanchez P."/>
            <person name="Jimenez-Bremont J.F."/>
            <person name="Guerrero-Gonzalez Mde L."/>
            <person name="Flores J."/>
        </authorList>
    </citation>
    <scope>NUCLEOTIDE SEQUENCE</scope>
    <source>
        <tissue evidence="2">Cladode</tissue>
    </source>
</reference>
<organism evidence="2">
    <name type="scientific">Opuntia streptacantha</name>
    <name type="common">Prickly pear cactus</name>
    <name type="synonym">Opuntia cardona</name>
    <dbReference type="NCBI Taxonomy" id="393608"/>
    <lineage>
        <taxon>Eukaryota</taxon>
        <taxon>Viridiplantae</taxon>
        <taxon>Streptophyta</taxon>
        <taxon>Embryophyta</taxon>
        <taxon>Tracheophyta</taxon>
        <taxon>Spermatophyta</taxon>
        <taxon>Magnoliopsida</taxon>
        <taxon>eudicotyledons</taxon>
        <taxon>Gunneridae</taxon>
        <taxon>Pentapetalae</taxon>
        <taxon>Caryophyllales</taxon>
        <taxon>Cactineae</taxon>
        <taxon>Cactaceae</taxon>
        <taxon>Opuntioideae</taxon>
        <taxon>Opuntia</taxon>
    </lineage>
</organism>
<reference evidence="2" key="2">
    <citation type="submission" date="2020-07" db="EMBL/GenBank/DDBJ databases">
        <authorList>
            <person name="Vera ALvarez R."/>
            <person name="Arias-Moreno D.M."/>
            <person name="Jimenez-Jacinto V."/>
            <person name="Jimenez-Bremont J.F."/>
            <person name="Swaminathan K."/>
            <person name="Moose S.P."/>
            <person name="Guerrero-Gonzalez M.L."/>
            <person name="Marino-Ramirez L."/>
            <person name="Landsman D."/>
            <person name="Rodriguez-Kessler M."/>
            <person name="Delgado-Sanchez P."/>
        </authorList>
    </citation>
    <scope>NUCLEOTIDE SEQUENCE</scope>
    <source>
        <tissue evidence="2">Cladode</tissue>
    </source>
</reference>